<dbReference type="Pfam" id="PF26351">
    <property type="entry name" value="DUF8091"/>
    <property type="match status" value="1"/>
</dbReference>
<accession>A0ABV1HAK6</accession>
<proteinExistence type="predicted"/>
<dbReference type="InterPro" id="IPR058404">
    <property type="entry name" value="DUF8091"/>
</dbReference>
<evidence type="ECO:0000259" key="1">
    <source>
        <dbReference type="Pfam" id="PF26351"/>
    </source>
</evidence>
<keyword evidence="3" id="KW-1185">Reference proteome</keyword>
<evidence type="ECO:0000313" key="3">
    <source>
        <dbReference type="Proteomes" id="UP001546774"/>
    </source>
</evidence>
<name>A0ABV1HAK6_9FIRM</name>
<comment type="caution">
    <text evidence="2">The sequence shown here is derived from an EMBL/GenBank/DDBJ whole genome shotgun (WGS) entry which is preliminary data.</text>
</comment>
<gene>
    <name evidence="2" type="ORF">WMO37_14235</name>
</gene>
<evidence type="ECO:0000313" key="2">
    <source>
        <dbReference type="EMBL" id="MEQ2556147.1"/>
    </source>
</evidence>
<protein>
    <recommendedName>
        <fullName evidence="1">DUF8091 domain-containing protein</fullName>
    </recommendedName>
</protein>
<organism evidence="2 3">
    <name type="scientific">Lachnospira intestinalis</name>
    <dbReference type="NCBI Taxonomy" id="3133158"/>
    <lineage>
        <taxon>Bacteria</taxon>
        <taxon>Bacillati</taxon>
        <taxon>Bacillota</taxon>
        <taxon>Clostridia</taxon>
        <taxon>Lachnospirales</taxon>
        <taxon>Lachnospiraceae</taxon>
        <taxon>Lachnospira</taxon>
    </lineage>
</organism>
<feature type="domain" description="DUF8091" evidence="1">
    <location>
        <begin position="40"/>
        <end position="196"/>
    </location>
</feature>
<dbReference type="Proteomes" id="UP001546774">
    <property type="component" value="Unassembled WGS sequence"/>
</dbReference>
<sequence>MKQKQIQQIQYIQQERFQQAKKAVLSANRHNKGIGTLSEKTVHSVLKKFFEPEEDNHEVALEGYFADIYNENGVIEIQTRSFERLREKLAVFLNHYPVTIVYPMPCNKWVFWVDEQTGEVSEPRKSPRHYTVYDAFTELYKIKQYLHHPQLTVKLVLMDMQEYKTLQQRIRTKKGIRRHGEKKDRIPIGIREIVTIEQLEDYMQFVPYELDGTFTSADFAKAAHIPVDTARITLNILKDTQTVTRVGKQGRSYLYEVKENNRCM</sequence>
<reference evidence="2" key="1">
    <citation type="submission" date="2024-03" db="EMBL/GenBank/DDBJ databases">
        <title>Human intestinal bacterial collection.</title>
        <authorList>
            <person name="Pauvert C."/>
            <person name="Hitch T.C.A."/>
            <person name="Clavel T."/>
        </authorList>
    </citation>
    <scope>NUCLEOTIDE SEQUENCE [LARGE SCALE GENOMIC DNA]</scope>
    <source>
        <strain evidence="2">CLA-AA-H89B</strain>
    </source>
</reference>
<dbReference type="EMBL" id="JBBMFS010000018">
    <property type="protein sequence ID" value="MEQ2556147.1"/>
    <property type="molecule type" value="Genomic_DNA"/>
</dbReference>